<protein>
    <submittedName>
        <fullName evidence="3">Uncharacterized protein</fullName>
    </submittedName>
</protein>
<dbReference type="AlphaFoldDB" id="A0A0K0DHW6"/>
<keyword evidence="1" id="KW-0812">Transmembrane</keyword>
<evidence type="ECO:0000313" key="3">
    <source>
        <dbReference type="WBParaSite" id="ACAC_0001082801-mRNA-1"/>
    </source>
</evidence>
<reference evidence="3" key="2">
    <citation type="submission" date="2017-02" db="UniProtKB">
        <authorList>
            <consortium name="WormBaseParasite"/>
        </authorList>
    </citation>
    <scope>IDENTIFICATION</scope>
</reference>
<dbReference type="Proteomes" id="UP000035642">
    <property type="component" value="Unassembled WGS sequence"/>
</dbReference>
<dbReference type="WBParaSite" id="ACAC_0001082801-mRNA-1">
    <property type="protein sequence ID" value="ACAC_0001082801-mRNA-1"/>
    <property type="gene ID" value="ACAC_0001082801"/>
</dbReference>
<evidence type="ECO:0000256" key="1">
    <source>
        <dbReference type="SAM" id="Phobius"/>
    </source>
</evidence>
<sequence length="222" mass="24302">MEWNALRRTTMRSEVRARDLREAEHMHVSVTLDGEGKSAQNACPHSAANMVNAGDHMNASASPVGAESSVISILGLVLVMVSSAKTAAPASLIQQTPTDAAALRPKLKEWMSKDERKWWVSAEVTCEFGTGSRDDFVLITLLLSILALSLAIITLIVKFVCDKLAVIQKTTIQNPFNCSTHWVTTEVHFRNGIRRNYNIANGGNLELDYGSGLSVTLNFVLF</sequence>
<name>A0A0K0DHW6_ANGCA</name>
<proteinExistence type="predicted"/>
<keyword evidence="1" id="KW-1133">Transmembrane helix</keyword>
<keyword evidence="1" id="KW-0472">Membrane</keyword>
<accession>A0A0K0DHW6</accession>
<feature type="transmembrane region" description="Helical" evidence="1">
    <location>
        <begin position="136"/>
        <end position="161"/>
    </location>
</feature>
<evidence type="ECO:0000313" key="2">
    <source>
        <dbReference type="Proteomes" id="UP000035642"/>
    </source>
</evidence>
<organism evidence="2 3">
    <name type="scientific">Angiostrongylus cantonensis</name>
    <name type="common">Rat lungworm</name>
    <dbReference type="NCBI Taxonomy" id="6313"/>
    <lineage>
        <taxon>Eukaryota</taxon>
        <taxon>Metazoa</taxon>
        <taxon>Ecdysozoa</taxon>
        <taxon>Nematoda</taxon>
        <taxon>Chromadorea</taxon>
        <taxon>Rhabditida</taxon>
        <taxon>Rhabditina</taxon>
        <taxon>Rhabditomorpha</taxon>
        <taxon>Strongyloidea</taxon>
        <taxon>Metastrongylidae</taxon>
        <taxon>Angiostrongylus</taxon>
    </lineage>
</organism>
<keyword evidence="2" id="KW-1185">Reference proteome</keyword>
<reference evidence="2" key="1">
    <citation type="submission" date="2012-09" db="EMBL/GenBank/DDBJ databases">
        <authorList>
            <person name="Martin A.A."/>
        </authorList>
    </citation>
    <scope>NUCLEOTIDE SEQUENCE</scope>
</reference>